<reference evidence="12" key="1">
    <citation type="submission" date="2025-08" db="UniProtKB">
        <authorList>
            <consortium name="RefSeq"/>
        </authorList>
    </citation>
    <scope>IDENTIFICATION</scope>
</reference>
<dbReference type="FunCoup" id="A0A1U8B239">
    <property type="interactions" value="6"/>
</dbReference>
<dbReference type="GO" id="GO:0006355">
    <property type="term" value="P:regulation of DNA-templated transcription"/>
    <property type="evidence" value="ECO:0000318"/>
    <property type="project" value="GO_Central"/>
</dbReference>
<evidence type="ECO:0000256" key="3">
    <source>
        <dbReference type="ARBA" id="ARBA00023015"/>
    </source>
</evidence>
<dbReference type="Gene3D" id="1.10.10.60">
    <property type="entry name" value="Homeodomain-like"/>
    <property type="match status" value="2"/>
</dbReference>
<keyword evidence="5" id="KW-0010">Activator</keyword>
<dbReference type="AlphaFoldDB" id="A0A1U8B239"/>
<dbReference type="Pfam" id="PF00249">
    <property type="entry name" value="Myb_DNA-binding"/>
    <property type="match status" value="2"/>
</dbReference>
<dbReference type="InterPro" id="IPR017930">
    <property type="entry name" value="Myb_dom"/>
</dbReference>
<evidence type="ECO:0000256" key="2">
    <source>
        <dbReference type="ARBA" id="ARBA00022737"/>
    </source>
</evidence>
<evidence type="ECO:0000256" key="6">
    <source>
        <dbReference type="ARBA" id="ARBA00023163"/>
    </source>
</evidence>
<dbReference type="FunFam" id="1.10.10.60:FF:000218">
    <property type="entry name" value="Myb transcription factor"/>
    <property type="match status" value="1"/>
</dbReference>
<evidence type="ECO:0000256" key="4">
    <source>
        <dbReference type="ARBA" id="ARBA00023125"/>
    </source>
</evidence>
<evidence type="ECO:0000259" key="10">
    <source>
        <dbReference type="PROSITE" id="PS51294"/>
    </source>
</evidence>
<dbReference type="PANTHER" id="PTHR47999:SF24">
    <property type="entry name" value="TRANSCRIPTION FACTOR MYB90"/>
    <property type="match status" value="1"/>
</dbReference>
<keyword evidence="11" id="KW-1185">Reference proteome</keyword>
<dbReference type="PROSITE" id="PS51294">
    <property type="entry name" value="HTH_MYB"/>
    <property type="match status" value="2"/>
</dbReference>
<dbReference type="KEGG" id="nnu:104610008"/>
<dbReference type="GO" id="GO:0000987">
    <property type="term" value="F:cis-regulatory region sequence-specific DNA binding"/>
    <property type="evidence" value="ECO:0000318"/>
    <property type="project" value="GO_Central"/>
</dbReference>
<evidence type="ECO:0000256" key="5">
    <source>
        <dbReference type="ARBA" id="ARBA00023159"/>
    </source>
</evidence>
<feature type="domain" description="HTH myb-type" evidence="10">
    <location>
        <begin position="61"/>
        <end position="111"/>
    </location>
</feature>
<dbReference type="InParanoid" id="A0A1U8B239"/>
<evidence type="ECO:0000313" key="11">
    <source>
        <dbReference type="Proteomes" id="UP000189703"/>
    </source>
</evidence>
<comment type="subcellular location">
    <subcellularLocation>
        <location evidence="1">Nucleus</location>
    </subcellularLocation>
</comment>
<keyword evidence="4" id="KW-0238">DNA-binding</keyword>
<keyword evidence="6" id="KW-0804">Transcription</keyword>
<evidence type="ECO:0000259" key="9">
    <source>
        <dbReference type="PROSITE" id="PS50090"/>
    </source>
</evidence>
<dbReference type="PANTHER" id="PTHR47999">
    <property type="entry name" value="TRANSCRIPTION FACTOR MYB8-RELATED-RELATED"/>
    <property type="match status" value="1"/>
</dbReference>
<sequence>MDGGLGLRKGAWTEEEDMLLRKCIERYGEGKWCKVPLRAGLNRCRKSCRLRWLNYLRPGIKRGEFSSDEVDLIIRFHKLLGNRWSLIAGRLPGRTANGIKNYCKTRLSKNKLAPKKEEKAKYSTVEKFKAIRPQPRTLSKSSRWFRPLADNSTSEGVTSQSGGEILSKAASDNSTTVGTNNRSGEMPNETTPDLPPPTDDLMQWWKSVLDESDHMDTTCPIIRGSERCGPSVQVQPTIEGGNPYQWDNFDKTDEWDDLSFSEKVWDLLASEMNQISGEVGEGAMNHRYTLGNDSEGSPRCEATKVRMSETDTNVVEVDDEGEAEVREIGANKVAEANVESEERFASAS</sequence>
<dbReference type="Proteomes" id="UP000189703">
    <property type="component" value="Unplaced"/>
</dbReference>
<feature type="compositionally biased region" description="Polar residues" evidence="8">
    <location>
        <begin position="150"/>
        <end position="162"/>
    </location>
</feature>
<accession>A0A1U8B239</accession>
<feature type="region of interest" description="Disordered" evidence="8">
    <location>
        <begin position="149"/>
        <end position="198"/>
    </location>
</feature>
<keyword evidence="3" id="KW-0805">Transcription regulation</keyword>
<evidence type="ECO:0000256" key="1">
    <source>
        <dbReference type="ARBA" id="ARBA00004123"/>
    </source>
</evidence>
<feature type="compositionally biased region" description="Polar residues" evidence="8">
    <location>
        <begin position="170"/>
        <end position="183"/>
    </location>
</feature>
<protein>
    <submittedName>
        <fullName evidence="12">Myb-related protein 330-like</fullName>
    </submittedName>
</protein>
<dbReference type="InterPro" id="IPR009057">
    <property type="entry name" value="Homeodomain-like_sf"/>
</dbReference>
<dbReference type="InterPro" id="IPR015495">
    <property type="entry name" value="Myb_TF_plants"/>
</dbReference>
<evidence type="ECO:0000256" key="8">
    <source>
        <dbReference type="SAM" id="MobiDB-lite"/>
    </source>
</evidence>
<name>A0A1U8B239_NELNU</name>
<keyword evidence="2" id="KW-0677">Repeat</keyword>
<dbReference type="PROSITE" id="PS50090">
    <property type="entry name" value="MYB_LIKE"/>
    <property type="match status" value="2"/>
</dbReference>
<dbReference type="SUPFAM" id="SSF46689">
    <property type="entry name" value="Homeodomain-like"/>
    <property type="match status" value="1"/>
</dbReference>
<dbReference type="SMART" id="SM00717">
    <property type="entry name" value="SANT"/>
    <property type="match status" value="2"/>
</dbReference>
<dbReference type="GeneID" id="104610008"/>
<organism evidence="11 12">
    <name type="scientific">Nelumbo nucifera</name>
    <name type="common">Sacred lotus</name>
    <dbReference type="NCBI Taxonomy" id="4432"/>
    <lineage>
        <taxon>Eukaryota</taxon>
        <taxon>Viridiplantae</taxon>
        <taxon>Streptophyta</taxon>
        <taxon>Embryophyta</taxon>
        <taxon>Tracheophyta</taxon>
        <taxon>Spermatophyta</taxon>
        <taxon>Magnoliopsida</taxon>
        <taxon>Proteales</taxon>
        <taxon>Nelumbonaceae</taxon>
        <taxon>Nelumbo</taxon>
    </lineage>
</organism>
<feature type="domain" description="HTH myb-type" evidence="10">
    <location>
        <begin position="7"/>
        <end position="60"/>
    </location>
</feature>
<proteinExistence type="predicted"/>
<feature type="domain" description="Myb-like" evidence="9">
    <location>
        <begin position="57"/>
        <end position="107"/>
    </location>
</feature>
<gene>
    <name evidence="12" type="primary">LOC104610008</name>
</gene>
<evidence type="ECO:0000256" key="7">
    <source>
        <dbReference type="ARBA" id="ARBA00023242"/>
    </source>
</evidence>
<dbReference type="OrthoDB" id="2143914at2759"/>
<keyword evidence="7" id="KW-0539">Nucleus</keyword>
<dbReference type="CDD" id="cd00167">
    <property type="entry name" value="SANT"/>
    <property type="match status" value="2"/>
</dbReference>
<feature type="domain" description="Myb-like" evidence="9">
    <location>
        <begin position="4"/>
        <end position="56"/>
    </location>
</feature>
<dbReference type="eggNOG" id="KOG0048">
    <property type="taxonomic scope" value="Eukaryota"/>
</dbReference>
<dbReference type="InterPro" id="IPR001005">
    <property type="entry name" value="SANT/Myb"/>
</dbReference>
<evidence type="ECO:0000313" key="12">
    <source>
        <dbReference type="RefSeq" id="XP_010274761.1"/>
    </source>
</evidence>
<dbReference type="RefSeq" id="XP_010274761.1">
    <property type="nucleotide sequence ID" value="XM_010276459.1"/>
</dbReference>
<dbReference type="GO" id="GO:0005634">
    <property type="term" value="C:nucleus"/>
    <property type="evidence" value="ECO:0000318"/>
    <property type="project" value="GO_Central"/>
</dbReference>